<dbReference type="AlphaFoldDB" id="A0A4Z2G815"/>
<gene>
    <name evidence="2" type="ORF">EYF80_041046</name>
</gene>
<accession>A0A4Z2G815</accession>
<dbReference type="Proteomes" id="UP000314294">
    <property type="component" value="Unassembled WGS sequence"/>
</dbReference>
<evidence type="ECO:0000313" key="3">
    <source>
        <dbReference type="Proteomes" id="UP000314294"/>
    </source>
</evidence>
<evidence type="ECO:0000313" key="2">
    <source>
        <dbReference type="EMBL" id="TNN48742.1"/>
    </source>
</evidence>
<proteinExistence type="predicted"/>
<comment type="caution">
    <text evidence="2">The sequence shown here is derived from an EMBL/GenBank/DDBJ whole genome shotgun (WGS) entry which is preliminary data.</text>
</comment>
<sequence>MFEEFIKCFRPFKRAGHDADVAHSENEFDTPDLWHLTAELRERLVPPRKEKEDEEGVGRQGRRRKMMKERKMRNETEGDER</sequence>
<feature type="compositionally biased region" description="Basic and acidic residues" evidence="1">
    <location>
        <begin position="72"/>
        <end position="81"/>
    </location>
</feature>
<name>A0A4Z2G815_9TELE</name>
<protein>
    <submittedName>
        <fullName evidence="2">Uncharacterized protein</fullName>
    </submittedName>
</protein>
<reference evidence="2 3" key="1">
    <citation type="submission" date="2019-03" db="EMBL/GenBank/DDBJ databases">
        <title>First draft genome of Liparis tanakae, snailfish: a comprehensive survey of snailfish specific genes.</title>
        <authorList>
            <person name="Kim W."/>
            <person name="Song I."/>
            <person name="Jeong J.-H."/>
            <person name="Kim D."/>
            <person name="Kim S."/>
            <person name="Ryu S."/>
            <person name="Song J.Y."/>
            <person name="Lee S.K."/>
        </authorList>
    </citation>
    <scope>NUCLEOTIDE SEQUENCE [LARGE SCALE GENOMIC DNA]</scope>
    <source>
        <tissue evidence="2">Muscle</tissue>
    </source>
</reference>
<organism evidence="2 3">
    <name type="scientific">Liparis tanakae</name>
    <name type="common">Tanaka's snailfish</name>
    <dbReference type="NCBI Taxonomy" id="230148"/>
    <lineage>
        <taxon>Eukaryota</taxon>
        <taxon>Metazoa</taxon>
        <taxon>Chordata</taxon>
        <taxon>Craniata</taxon>
        <taxon>Vertebrata</taxon>
        <taxon>Euteleostomi</taxon>
        <taxon>Actinopterygii</taxon>
        <taxon>Neopterygii</taxon>
        <taxon>Teleostei</taxon>
        <taxon>Neoteleostei</taxon>
        <taxon>Acanthomorphata</taxon>
        <taxon>Eupercaria</taxon>
        <taxon>Perciformes</taxon>
        <taxon>Cottioidei</taxon>
        <taxon>Cottales</taxon>
        <taxon>Liparidae</taxon>
        <taxon>Liparis</taxon>
    </lineage>
</organism>
<evidence type="ECO:0000256" key="1">
    <source>
        <dbReference type="SAM" id="MobiDB-lite"/>
    </source>
</evidence>
<keyword evidence="3" id="KW-1185">Reference proteome</keyword>
<dbReference type="EMBL" id="SRLO01000683">
    <property type="protein sequence ID" value="TNN48742.1"/>
    <property type="molecule type" value="Genomic_DNA"/>
</dbReference>
<feature type="compositionally biased region" description="Basic residues" evidence="1">
    <location>
        <begin position="60"/>
        <end position="71"/>
    </location>
</feature>
<feature type="region of interest" description="Disordered" evidence="1">
    <location>
        <begin position="45"/>
        <end position="81"/>
    </location>
</feature>